<dbReference type="EMBL" id="UOGC01000163">
    <property type="protein sequence ID" value="VAX24252.1"/>
    <property type="molecule type" value="Genomic_DNA"/>
</dbReference>
<dbReference type="PROSITE" id="PS50853">
    <property type="entry name" value="FN3"/>
    <property type="match status" value="1"/>
</dbReference>
<evidence type="ECO:0000259" key="1">
    <source>
        <dbReference type="PROSITE" id="PS50853"/>
    </source>
</evidence>
<dbReference type="InterPro" id="IPR036116">
    <property type="entry name" value="FN3_sf"/>
</dbReference>
<evidence type="ECO:0000313" key="2">
    <source>
        <dbReference type="EMBL" id="VAX24252.1"/>
    </source>
</evidence>
<dbReference type="Gene3D" id="2.60.40.10">
    <property type="entry name" value="Immunoglobulins"/>
    <property type="match status" value="1"/>
</dbReference>
<dbReference type="AlphaFoldDB" id="A0A3B1C7X3"/>
<feature type="domain" description="Fibronectin type-III" evidence="1">
    <location>
        <begin position="16"/>
        <end position="107"/>
    </location>
</feature>
<organism evidence="2">
    <name type="scientific">hydrothermal vent metagenome</name>
    <dbReference type="NCBI Taxonomy" id="652676"/>
    <lineage>
        <taxon>unclassified sequences</taxon>
        <taxon>metagenomes</taxon>
        <taxon>ecological metagenomes</taxon>
    </lineage>
</organism>
<reference evidence="2" key="1">
    <citation type="submission" date="2018-06" db="EMBL/GenBank/DDBJ databases">
        <authorList>
            <person name="Zhirakovskaya E."/>
        </authorList>
    </citation>
    <scope>NUCLEOTIDE SEQUENCE</scope>
</reference>
<sequence length="107" mass="11935">MKLLKDTYYFFHSFLAVVTFTFLSISPAIAADAVLSWDIPSTYTSGSQTTDIAGFKVYYGTESENYTQSIDVGYTTTYQVTQLAENSAFYFVVTAYDSLKVELGYSS</sequence>
<gene>
    <name evidence="2" type="ORF">MNBD_NITROSPINAE01-1094</name>
</gene>
<dbReference type="CDD" id="cd00063">
    <property type="entry name" value="FN3"/>
    <property type="match status" value="1"/>
</dbReference>
<feature type="non-terminal residue" evidence="2">
    <location>
        <position position="107"/>
    </location>
</feature>
<protein>
    <recommendedName>
        <fullName evidence="1">Fibronectin type-III domain-containing protein</fullName>
    </recommendedName>
</protein>
<dbReference type="InterPro" id="IPR013783">
    <property type="entry name" value="Ig-like_fold"/>
</dbReference>
<dbReference type="InterPro" id="IPR003961">
    <property type="entry name" value="FN3_dom"/>
</dbReference>
<name>A0A3B1C7X3_9ZZZZ</name>
<accession>A0A3B1C7X3</accession>
<proteinExistence type="predicted"/>
<dbReference type="SUPFAM" id="SSF49265">
    <property type="entry name" value="Fibronectin type III"/>
    <property type="match status" value="1"/>
</dbReference>